<sequence length="268" mass="28702">MPSQRRLRAITYLILAGVVVLLYVTSQSHHSHGPDSRSLQDFYSKTVNALDKSHGAGASGGQKNVADHDVDADGDIDEDDALVAKQMADRLRQAEQKAKDGAQAKGPKKPESPQEVIGVGSSAGGQKQPAQEAKGGGTEGEETDEDHEVDAVLDSILKKSPVVIFSKSYCPYSKRAKGILLEKYDIEPAPYVVELDQHPLGTEIQVRLGRMTGRTTVPNVMVFGNSIGGGDDVAALDRERALADKITSLGGSRVDVKLRFVQTAQKAD</sequence>
<dbReference type="SUPFAM" id="SSF52833">
    <property type="entry name" value="Thioredoxin-like"/>
    <property type="match status" value="1"/>
</dbReference>
<dbReference type="CDD" id="cd03419">
    <property type="entry name" value="GRX_GRXh_1_2_like"/>
    <property type="match status" value="1"/>
</dbReference>
<evidence type="ECO:0000256" key="2">
    <source>
        <dbReference type="SAM" id="Phobius"/>
    </source>
</evidence>
<evidence type="ECO:0000313" key="4">
    <source>
        <dbReference type="EMBL" id="KAK4103169.1"/>
    </source>
</evidence>
<dbReference type="AlphaFoldDB" id="A0AAN6T3W8"/>
<keyword evidence="2" id="KW-0812">Transmembrane</keyword>
<dbReference type="PANTHER" id="PTHR45694:SF5">
    <property type="entry name" value="GLUTAREDOXIN 2"/>
    <property type="match status" value="1"/>
</dbReference>
<reference evidence="4" key="1">
    <citation type="journal article" date="2023" name="Mol. Phylogenet. Evol.">
        <title>Genome-scale phylogeny and comparative genomics of the fungal order Sordariales.</title>
        <authorList>
            <person name="Hensen N."/>
            <person name="Bonometti L."/>
            <person name="Westerberg I."/>
            <person name="Brannstrom I.O."/>
            <person name="Guillou S."/>
            <person name="Cros-Aarteil S."/>
            <person name="Calhoun S."/>
            <person name="Haridas S."/>
            <person name="Kuo A."/>
            <person name="Mondo S."/>
            <person name="Pangilinan J."/>
            <person name="Riley R."/>
            <person name="LaButti K."/>
            <person name="Andreopoulos B."/>
            <person name="Lipzen A."/>
            <person name="Chen C."/>
            <person name="Yan M."/>
            <person name="Daum C."/>
            <person name="Ng V."/>
            <person name="Clum A."/>
            <person name="Steindorff A."/>
            <person name="Ohm R.A."/>
            <person name="Martin F."/>
            <person name="Silar P."/>
            <person name="Natvig D.O."/>
            <person name="Lalanne C."/>
            <person name="Gautier V."/>
            <person name="Ament-Velasquez S.L."/>
            <person name="Kruys A."/>
            <person name="Hutchinson M.I."/>
            <person name="Powell A.J."/>
            <person name="Barry K."/>
            <person name="Miller A.N."/>
            <person name="Grigoriev I.V."/>
            <person name="Debuchy R."/>
            <person name="Gladieux P."/>
            <person name="Hiltunen Thoren M."/>
            <person name="Johannesson H."/>
        </authorList>
    </citation>
    <scope>NUCLEOTIDE SEQUENCE</scope>
    <source>
        <strain evidence="4">CBS 757.83</strain>
    </source>
</reference>
<accession>A0AAN6T3W8</accession>
<dbReference type="GO" id="GO:0034599">
    <property type="term" value="P:cellular response to oxidative stress"/>
    <property type="evidence" value="ECO:0007669"/>
    <property type="project" value="TreeGrafter"/>
</dbReference>
<name>A0AAN6T3W8_9PEZI</name>
<dbReference type="Proteomes" id="UP001305647">
    <property type="component" value="Unassembled WGS sequence"/>
</dbReference>
<feature type="compositionally biased region" description="Basic and acidic residues" evidence="1">
    <location>
        <begin position="91"/>
        <end position="112"/>
    </location>
</feature>
<dbReference type="PROSITE" id="PS51354">
    <property type="entry name" value="GLUTAREDOXIN_2"/>
    <property type="match status" value="1"/>
</dbReference>
<comment type="caution">
    <text evidence="4">The sequence shown here is derived from an EMBL/GenBank/DDBJ whole genome shotgun (WGS) entry which is preliminary data.</text>
</comment>
<keyword evidence="5" id="KW-1185">Reference proteome</keyword>
<dbReference type="GO" id="GO:0005796">
    <property type="term" value="C:Golgi lumen"/>
    <property type="evidence" value="ECO:0007669"/>
    <property type="project" value="TreeGrafter"/>
</dbReference>
<dbReference type="InterPro" id="IPR014025">
    <property type="entry name" value="Glutaredoxin_subgr"/>
</dbReference>
<protein>
    <submittedName>
        <fullName evidence="4">Glutaredoxin</fullName>
    </submittedName>
</protein>
<evidence type="ECO:0000313" key="5">
    <source>
        <dbReference type="Proteomes" id="UP001305647"/>
    </source>
</evidence>
<feature type="region of interest" description="Disordered" evidence="1">
    <location>
        <begin position="53"/>
        <end position="75"/>
    </location>
</feature>
<feature type="domain" description="Glutaredoxin" evidence="3">
    <location>
        <begin position="162"/>
        <end position="225"/>
    </location>
</feature>
<dbReference type="GO" id="GO:0000324">
    <property type="term" value="C:fungal-type vacuole"/>
    <property type="evidence" value="ECO:0007669"/>
    <property type="project" value="TreeGrafter"/>
</dbReference>
<proteinExistence type="predicted"/>
<keyword evidence="2" id="KW-0472">Membrane</keyword>
<dbReference type="InterPro" id="IPR036249">
    <property type="entry name" value="Thioredoxin-like_sf"/>
</dbReference>
<dbReference type="GO" id="GO:0005801">
    <property type="term" value="C:cis-Golgi network"/>
    <property type="evidence" value="ECO:0007669"/>
    <property type="project" value="TreeGrafter"/>
</dbReference>
<dbReference type="InterPro" id="IPR002109">
    <property type="entry name" value="Glutaredoxin"/>
</dbReference>
<evidence type="ECO:0000259" key="3">
    <source>
        <dbReference type="Pfam" id="PF00462"/>
    </source>
</evidence>
<dbReference type="PANTHER" id="PTHR45694">
    <property type="entry name" value="GLUTAREDOXIN 2"/>
    <property type="match status" value="1"/>
</dbReference>
<dbReference type="EMBL" id="MU863629">
    <property type="protein sequence ID" value="KAK4103169.1"/>
    <property type="molecule type" value="Genomic_DNA"/>
</dbReference>
<feature type="region of interest" description="Disordered" evidence="1">
    <location>
        <begin position="91"/>
        <end position="146"/>
    </location>
</feature>
<dbReference type="Gene3D" id="3.40.30.10">
    <property type="entry name" value="Glutaredoxin"/>
    <property type="match status" value="1"/>
</dbReference>
<organism evidence="4 5">
    <name type="scientific">Parathielavia hyrcaniae</name>
    <dbReference type="NCBI Taxonomy" id="113614"/>
    <lineage>
        <taxon>Eukaryota</taxon>
        <taxon>Fungi</taxon>
        <taxon>Dikarya</taxon>
        <taxon>Ascomycota</taxon>
        <taxon>Pezizomycotina</taxon>
        <taxon>Sordariomycetes</taxon>
        <taxon>Sordariomycetidae</taxon>
        <taxon>Sordariales</taxon>
        <taxon>Chaetomiaceae</taxon>
        <taxon>Parathielavia</taxon>
    </lineage>
</organism>
<evidence type="ECO:0000256" key="1">
    <source>
        <dbReference type="SAM" id="MobiDB-lite"/>
    </source>
</evidence>
<gene>
    <name evidence="4" type="ORF">N658DRAFT_421623</name>
</gene>
<dbReference type="Pfam" id="PF00462">
    <property type="entry name" value="Glutaredoxin"/>
    <property type="match status" value="1"/>
</dbReference>
<dbReference type="PRINTS" id="PR00160">
    <property type="entry name" value="GLUTAREDOXIN"/>
</dbReference>
<reference evidence="4" key="2">
    <citation type="submission" date="2023-05" db="EMBL/GenBank/DDBJ databases">
        <authorList>
            <consortium name="Lawrence Berkeley National Laboratory"/>
            <person name="Steindorff A."/>
            <person name="Hensen N."/>
            <person name="Bonometti L."/>
            <person name="Westerberg I."/>
            <person name="Brannstrom I.O."/>
            <person name="Guillou S."/>
            <person name="Cros-Aarteil S."/>
            <person name="Calhoun S."/>
            <person name="Haridas S."/>
            <person name="Kuo A."/>
            <person name="Mondo S."/>
            <person name="Pangilinan J."/>
            <person name="Riley R."/>
            <person name="Labutti K."/>
            <person name="Andreopoulos B."/>
            <person name="Lipzen A."/>
            <person name="Chen C."/>
            <person name="Yanf M."/>
            <person name="Daum C."/>
            <person name="Ng V."/>
            <person name="Clum A."/>
            <person name="Ohm R."/>
            <person name="Martin F."/>
            <person name="Silar P."/>
            <person name="Natvig D."/>
            <person name="Lalanne C."/>
            <person name="Gautier V."/>
            <person name="Ament-Velasquez S.L."/>
            <person name="Kruys A."/>
            <person name="Hutchinson M.I."/>
            <person name="Powell A.J."/>
            <person name="Barry K."/>
            <person name="Miller A.N."/>
            <person name="Grigoriev I.V."/>
            <person name="Debuchy R."/>
            <person name="Gladieux P."/>
            <person name="Thoren M.H."/>
            <person name="Johannesson H."/>
        </authorList>
    </citation>
    <scope>NUCLEOTIDE SEQUENCE</scope>
    <source>
        <strain evidence="4">CBS 757.83</strain>
    </source>
</reference>
<dbReference type="GO" id="GO:0015038">
    <property type="term" value="F:glutathione disulfide oxidoreductase activity"/>
    <property type="evidence" value="ECO:0007669"/>
    <property type="project" value="TreeGrafter"/>
</dbReference>
<feature type="transmembrane region" description="Helical" evidence="2">
    <location>
        <begin position="7"/>
        <end position="24"/>
    </location>
</feature>
<keyword evidence="2" id="KW-1133">Transmembrane helix</keyword>